<dbReference type="Pfam" id="PF06465">
    <property type="entry name" value="DUF1087"/>
    <property type="match status" value="1"/>
</dbReference>
<keyword evidence="4" id="KW-0479">Metal-binding</keyword>
<dbReference type="GO" id="GO:0008270">
    <property type="term" value="F:zinc ion binding"/>
    <property type="evidence" value="ECO:0007669"/>
    <property type="project" value="UniProtKB-KW"/>
</dbReference>
<keyword evidence="6 14" id="KW-0863">Zinc-finger</keyword>
<dbReference type="InterPro" id="IPR009463">
    <property type="entry name" value="DUF1087"/>
</dbReference>
<dbReference type="Proteomes" id="UP001419268">
    <property type="component" value="Unassembled WGS sequence"/>
</dbReference>
<dbReference type="Pfam" id="PF03351">
    <property type="entry name" value="DOMON"/>
    <property type="match status" value="2"/>
</dbReference>
<evidence type="ECO:0000256" key="8">
    <source>
        <dbReference type="ARBA" id="ARBA00022833"/>
    </source>
</evidence>
<evidence type="ECO:0000259" key="18">
    <source>
        <dbReference type="PROSITE" id="PS50016"/>
    </source>
</evidence>
<evidence type="ECO:0000256" key="13">
    <source>
        <dbReference type="ARBA" id="ARBA00060753"/>
    </source>
</evidence>
<feature type="compositionally biased region" description="Polar residues" evidence="15">
    <location>
        <begin position="2897"/>
        <end position="2911"/>
    </location>
</feature>
<dbReference type="GO" id="GO:0016020">
    <property type="term" value="C:membrane"/>
    <property type="evidence" value="ECO:0007669"/>
    <property type="project" value="UniProtKB-SubCell"/>
</dbReference>
<keyword evidence="25" id="KW-1185">Reference proteome</keyword>
<feature type="compositionally biased region" description="Basic and acidic residues" evidence="15">
    <location>
        <begin position="2950"/>
        <end position="2965"/>
    </location>
</feature>
<evidence type="ECO:0000313" key="24">
    <source>
        <dbReference type="EMBL" id="KAK9149824.1"/>
    </source>
</evidence>
<feature type="transmembrane region" description="Helical" evidence="16">
    <location>
        <begin position="2524"/>
        <end position="2545"/>
    </location>
</feature>
<evidence type="ECO:0000256" key="11">
    <source>
        <dbReference type="ARBA" id="ARBA00023136"/>
    </source>
</evidence>
<comment type="subcellular location">
    <subcellularLocation>
        <location evidence="1">Membrane</location>
        <topology evidence="1">Multi-pass membrane protein</topology>
    </subcellularLocation>
</comment>
<comment type="caution">
    <text evidence="24">The sequence shown here is derived from an EMBL/GenBank/DDBJ whole genome shotgun (WGS) entry which is preliminary data.</text>
</comment>
<feature type="compositionally biased region" description="Low complexity" evidence="15">
    <location>
        <begin position="8"/>
        <end position="24"/>
    </location>
</feature>
<dbReference type="PROSITE" id="PS50016">
    <property type="entry name" value="ZF_PHD_2"/>
    <property type="match status" value="1"/>
</dbReference>
<dbReference type="PROSITE" id="PS51549">
    <property type="entry name" value="DM13"/>
    <property type="match status" value="1"/>
</dbReference>
<feature type="compositionally biased region" description="Acidic residues" evidence="15">
    <location>
        <begin position="2268"/>
        <end position="2293"/>
    </location>
</feature>
<dbReference type="SUPFAM" id="SSF52540">
    <property type="entry name" value="P-loop containing nucleoside triphosphate hydrolases"/>
    <property type="match status" value="2"/>
</dbReference>
<proteinExistence type="inferred from homology"/>
<dbReference type="Gene3D" id="3.40.50.300">
    <property type="entry name" value="P-loop containing nucleotide triphosphate hydrolases"/>
    <property type="match status" value="1"/>
</dbReference>
<dbReference type="InterPro" id="IPR001650">
    <property type="entry name" value="Helicase_C-like"/>
</dbReference>
<keyword evidence="3 16" id="KW-0812">Transmembrane</keyword>
<dbReference type="Gene3D" id="3.40.50.10810">
    <property type="entry name" value="Tandem AAA-ATPase domain"/>
    <property type="match status" value="1"/>
</dbReference>
<dbReference type="InterPro" id="IPR000953">
    <property type="entry name" value="Chromo/chromo_shadow_dom"/>
</dbReference>
<evidence type="ECO:0000259" key="22">
    <source>
        <dbReference type="PROSITE" id="PS51194"/>
    </source>
</evidence>
<feature type="domain" description="DOMON" evidence="19">
    <location>
        <begin position="822"/>
        <end position="943"/>
    </location>
</feature>
<dbReference type="SMART" id="SM01147">
    <property type="entry name" value="DUF1087"/>
    <property type="match status" value="1"/>
</dbReference>
<feature type="region of interest" description="Disordered" evidence="15">
    <location>
        <begin position="2260"/>
        <end position="2315"/>
    </location>
</feature>
<dbReference type="InterPro" id="IPR000425">
    <property type="entry name" value="MIP"/>
</dbReference>
<sequence length="2977" mass="332722">MVDATEDAASAPSTPATPGTPGAPLFGAFRTERNSNVRRGVSLLKNCRCFSNVDATWASEEGNMGPFACAMPSPPPVSLARKVGAEFVGTLILIFAGTATAIVNQKTQGTETLLGLAASTGLAVMIVILSTGHISGAHLNPSVTIAFAALRHFPWKQVPTYIGAQVMASLCAAFALKGVFHPFMSGGVTVPSVSNGQAFAMEFIISFNLMFVVTAVATDTRAVGELAGIAVGATVMLNILIAGPTTGGSMNPVRTLGPAVAANNYRGIWVYLTAPVLGALCGAGAYTLVKLPEDHVDAQEKPTTTRSLRRSDLLWFLALQVLFLDALLVNSNRNCSIEGSMSKLESEFVMLQHQLRGDFRVVDGCSFRVSGFDMIEGSDVRWWGALGEDFGNLSRGFEISDEKLNRTYKNETFVVNLKNVSLDQINVIAVWDKPTASDYGHVVLRSSVNGTDLSNETKPNKDGKYQGYLEPTMFDNCKSLSSNYRVRWTLDSEMEVVDIGLEAATGSQYYMAFGWADPGSASELMLHADIAVTGFTEEGMPFAEDYYITKYSECLTNRDGNFQGVCPDTIYDGDDPVGLVNNTELIYGHRRDGVSFIRYQRPLKSVDKKYDVPVSGTANMTVIWALGLIRPPDTLRPYYLPQNHGGPEFVTYGHLVLNVSEHVNDCLGPLEADDKEDQELIIADGQFALVVTTGPAMHYPNPPSPSKVLYINKKEAPLLRVERGVPVKFSVQAGHDVALYITSDPIGGNATSRNASETIYAGGPQTEGVPASPTDLIWSPDRNTPDQVYYQSLFQPKMGWKVQVVDGGLSDMYNSSVVLDDQQVTFFWSTSENSISIAARGEKKSGYLAIAFGSGMVNSYAYVGWVDDTGKGRVSTYYIDGRDALNVHPTNENLTYVRCKSENGVITFEFTRPLKPSCVGTHGVECNNIIDPTTPLKVVWAMGARWSEDHLSERNMHSVTSSRPVRVLLMRGSAEAEQDLRPVLAVHGFMMFVAWGILLPGGILSARYLKHVKGDGWYQLHVYLQYSGLAIILLGSLFAAAELRGLIMSSVHVKLGMTAIILACAQPINAFLRPKKPSGGEDTSPKRLIWEYLHVIIGRSAMVAGIAALISGMKHLGDRYGGENAHELSWALIIWFLLGALLVIYLEYREQKRMRRARSLGRSNWVFGNSDEEDDADLLPSNRTIIESRSNQSQRMETNWRLDLSQFSTNEYTSGCLEIDARCRKFEQRNPIFKNFGLLMDPILTELSFQICLFLLSFDILLIDASLIKIQKNPCLVVKAHHFNLLTFLQPYVGDPEFKQNGRLLYTVTHPFEAVDESGRLSSALIMLRGRRKNDIEISGLLQGVVNENDKTSFSVSGIQLLGLVLMMSSLVERLRIRSERRPLYNLDESDDEADLVKSSGATEQQKPERIVRTDAKDDSCQACGEGDNLLRCETCTYAYHSKCLLPPLKGPTPDSWRCPECVSPLNDIDKILDCEMRPTVADNTDASKLGSKQIFVKQYLVKWKGLSYLHCTWVPEKEFLKAYKTHPRLRTKVNNFHRQMESINNCEDEFVAIRPEWTTVDRILASRANGDEKEYLVKWKELSYDECYWELESDISAFQPEIEKYNKIQSRRQKSSFSKNRTSIRDVKDFKSKSKEFQHFEHSPDFLSGGSLHPYQLEGLNFLRFSWSKQTHVILADEMGLGKTIQSIAFLASLCEEGISPFLVVAPLSTLRNWEREFATWAPQMNVVMYVGTSQARNIIREFEFYFPKGESKKLKKKKSGQVVSESKQDRIKFDVLLTSYEMINLDSASLKSIKWECMIVDEGHRLKNKDSKLFLSLKQYSSNHRVLLTGTPLQNNLDELFMLMHFLDAGKFGSLEEFQEEFKDINQEEQIARLHKMLAPHLLRRVKKDVMKDLPPKKELILRVELSSKQKEYYKAILTRNYEILTRRGGAQISLINVVMELRKLCCHSYMLEGVEPEIEDSNEAFRQLLETSGKLQLLDKMLVKLKEQGHRVLIYTQFQHMLDLLEDYLGYKKWLYERIDGRVPGAERQIRIDRFNAKSSSRFCFLLSTRAGGLGINLATADTVIIYDSDWNPHADLQAMARAHRLGQTNKVMIFRLITRGTIEERMMQMTKKKMVLEHLVVGRLKAQNINQEELDDIIRYGSKELFADENDEAGKTRQIHYDDSAIDRLLDREQVNDEETTVDDEEEDGFLKAFKVANFEYIDEEAAAAEEARKAAIANKNAANNSESRTYWEELLKDRYEVHKIKEFTAMGKGKRSRKQMVSVEEDDLAGLEDVSSDGEDDNEADWIDADTLGSATGRKPNGPRKKARVDGMEPLPLMEGEGKSFRVLGFNQNQRAAFVQILMRFGVGKYDWSEFASRLKQKTFEEIKEYGTLFLYHISEDITDSPCFSDGVPKEGLRIPDVLVRIAVLLLIRDKSLVSSARLVDLRVDDRSVVFSSACARLFLFLCYLSVVDFVDSDIRCSTVSFYGAPCWLVVQCIAPLIEGKSSVRFHSASCHKVDMDPSMVFNELALVDIEPRSALFETLLTCVLGALLLMFYHFFFYKKGRLKYVLVTPSYATGLNLKGRALLLFSVKFQSEKSGVPLFAEDIVTRYPGLKGGKAWKEEHDLLLLRAVLKHGYGRWQAIVDDKDLQIQDVISKEQNLPLLNSTFSGGVQMHDGTNFGNTDGTTNSQLKGNNGENESVSNVMHGGTESANRVQLYHEPSYSYQFRELQRRLVEFIKKRVLLLEKGLNAEYQKEYFGEMKPNGAANGEPDVEPKFQGVEAPSSIESNSHASRQFPSSQPIAPEEVLTAVCDDKPERLEMAQLYNKMCGAADDIRESAQTGTGSQSATLKERLQPITSICAEINRILGPVDENPTTLCLPGGVQSKPEVQGIVMALSADDHKPSKRQHSSETAPTAVTTPSANPANEKCKEEMHVNAADPSVASHGTVEPTCPPKTPVDTEMLDARKEGGPEPNKTSDETEAAGVIVLDD</sequence>
<dbReference type="SMART" id="SM00665">
    <property type="entry name" value="B561"/>
    <property type="match status" value="1"/>
</dbReference>
<dbReference type="Pfam" id="PF00230">
    <property type="entry name" value="MIP"/>
    <property type="match status" value="1"/>
</dbReference>
<dbReference type="Pfam" id="PF00176">
    <property type="entry name" value="SNF2-rel_dom"/>
    <property type="match status" value="1"/>
</dbReference>
<feature type="domain" description="Cytochrome b561" evidence="20">
    <location>
        <begin position="951"/>
        <end position="1153"/>
    </location>
</feature>
<dbReference type="PROSITE" id="PS50939">
    <property type="entry name" value="CYTOCHROME_B561"/>
    <property type="match status" value="1"/>
</dbReference>
<evidence type="ECO:0000256" key="10">
    <source>
        <dbReference type="ARBA" id="ARBA00022989"/>
    </source>
</evidence>
<dbReference type="PROSITE" id="PS51192">
    <property type="entry name" value="HELICASE_ATP_BIND_1"/>
    <property type="match status" value="1"/>
</dbReference>
<dbReference type="SUPFAM" id="SSF54160">
    <property type="entry name" value="Chromo domain-like"/>
    <property type="match status" value="2"/>
</dbReference>
<evidence type="ECO:0000256" key="9">
    <source>
        <dbReference type="ARBA" id="ARBA00022982"/>
    </source>
</evidence>
<evidence type="ECO:0000256" key="5">
    <source>
        <dbReference type="ARBA" id="ARBA00022737"/>
    </source>
</evidence>
<dbReference type="SMART" id="SM00664">
    <property type="entry name" value="DoH"/>
    <property type="match status" value="2"/>
</dbReference>
<dbReference type="InterPro" id="IPR005018">
    <property type="entry name" value="DOMON_domain"/>
</dbReference>
<dbReference type="InterPro" id="IPR022357">
    <property type="entry name" value="MIP_CS"/>
</dbReference>
<dbReference type="Pfam" id="PF10517">
    <property type="entry name" value="DM13"/>
    <property type="match status" value="1"/>
</dbReference>
<feature type="region of interest" description="Disordered" evidence="15">
    <location>
        <begin position="2886"/>
        <end position="2977"/>
    </location>
</feature>
<reference evidence="24 25" key="1">
    <citation type="submission" date="2024-01" db="EMBL/GenBank/DDBJ databases">
        <title>Genome assemblies of Stephania.</title>
        <authorList>
            <person name="Yang L."/>
        </authorList>
    </citation>
    <scope>NUCLEOTIDE SEQUENCE [LARGE SCALE GENOMIC DNA]</scope>
    <source>
        <strain evidence="24">JXDWG</strain>
        <tissue evidence="24">Leaf</tissue>
    </source>
</reference>
<evidence type="ECO:0000259" key="19">
    <source>
        <dbReference type="PROSITE" id="PS50836"/>
    </source>
</evidence>
<dbReference type="PROSITE" id="PS01359">
    <property type="entry name" value="ZF_PHD_1"/>
    <property type="match status" value="1"/>
</dbReference>
<feature type="domain" description="DM13" evidence="23">
    <location>
        <begin position="339"/>
        <end position="445"/>
    </location>
</feature>
<dbReference type="SMART" id="SM00249">
    <property type="entry name" value="PHD"/>
    <property type="match status" value="1"/>
</dbReference>
<keyword evidence="2" id="KW-0813">Transport</keyword>
<feature type="transmembrane region" description="Helical" evidence="16">
    <location>
        <begin position="1243"/>
        <end position="1263"/>
    </location>
</feature>
<evidence type="ECO:0000256" key="7">
    <source>
        <dbReference type="ARBA" id="ARBA00022801"/>
    </source>
</evidence>
<dbReference type="Gene3D" id="3.30.40.10">
    <property type="entry name" value="Zinc/RING finger domain, C3HC4 (zinc finger)"/>
    <property type="match status" value="1"/>
</dbReference>
<keyword evidence="12" id="KW-0539">Nucleus</keyword>
<dbReference type="CDD" id="cd18660">
    <property type="entry name" value="CD1_tandem"/>
    <property type="match status" value="1"/>
</dbReference>
<evidence type="ECO:0000256" key="3">
    <source>
        <dbReference type="ARBA" id="ARBA00022692"/>
    </source>
</evidence>
<evidence type="ECO:0000256" key="12">
    <source>
        <dbReference type="ARBA" id="ARBA00023242"/>
    </source>
</evidence>
<organism evidence="24 25">
    <name type="scientific">Stephania cephalantha</name>
    <dbReference type="NCBI Taxonomy" id="152367"/>
    <lineage>
        <taxon>Eukaryota</taxon>
        <taxon>Viridiplantae</taxon>
        <taxon>Streptophyta</taxon>
        <taxon>Embryophyta</taxon>
        <taxon>Tracheophyta</taxon>
        <taxon>Spermatophyta</taxon>
        <taxon>Magnoliopsida</taxon>
        <taxon>Ranunculales</taxon>
        <taxon>Menispermaceae</taxon>
        <taxon>Menispermoideae</taxon>
        <taxon>Cissampelideae</taxon>
        <taxon>Stephania</taxon>
    </lineage>
</organism>
<name>A0AAP0KDY2_9MAGN</name>
<dbReference type="InterPro" id="IPR023780">
    <property type="entry name" value="Chromo_domain"/>
</dbReference>
<dbReference type="PROSITE" id="PS50013">
    <property type="entry name" value="CHROMO_2"/>
    <property type="match status" value="2"/>
</dbReference>
<dbReference type="GO" id="GO:0016787">
    <property type="term" value="F:hydrolase activity"/>
    <property type="evidence" value="ECO:0007669"/>
    <property type="project" value="UniProtKB-KW"/>
</dbReference>
<evidence type="ECO:0000259" key="17">
    <source>
        <dbReference type="PROSITE" id="PS50013"/>
    </source>
</evidence>
<evidence type="ECO:0000259" key="23">
    <source>
        <dbReference type="PROSITE" id="PS51549"/>
    </source>
</evidence>
<dbReference type="InterPro" id="IPR006593">
    <property type="entry name" value="Cyt_b561/ferric_Rdtase_TM"/>
</dbReference>
<dbReference type="InterPro" id="IPR027417">
    <property type="entry name" value="P-loop_NTPase"/>
</dbReference>
<dbReference type="InterPro" id="IPR019545">
    <property type="entry name" value="DM13_domain"/>
</dbReference>
<dbReference type="SUPFAM" id="SSF81338">
    <property type="entry name" value="Aquaporin-like"/>
    <property type="match status" value="1"/>
</dbReference>
<dbReference type="PROSITE" id="PS51194">
    <property type="entry name" value="HELICASE_CTER"/>
    <property type="match status" value="1"/>
</dbReference>
<feature type="transmembrane region" description="Helical" evidence="16">
    <location>
        <begin position="268"/>
        <end position="291"/>
    </location>
</feature>
<dbReference type="Gene3D" id="1.10.10.60">
    <property type="entry name" value="Homeodomain-like"/>
    <property type="match status" value="1"/>
</dbReference>
<dbReference type="CDD" id="cd18793">
    <property type="entry name" value="SF2_C_SNF"/>
    <property type="match status" value="1"/>
</dbReference>
<dbReference type="Pfam" id="PF03188">
    <property type="entry name" value="Cytochrom_B561"/>
    <property type="match status" value="1"/>
</dbReference>
<feature type="domain" description="DOMON" evidence="19">
    <location>
        <begin position="482"/>
        <end position="627"/>
    </location>
</feature>
<feature type="transmembrane region" description="Helical" evidence="16">
    <location>
        <begin position="1053"/>
        <end position="1072"/>
    </location>
</feature>
<evidence type="ECO:0000256" key="14">
    <source>
        <dbReference type="PROSITE-ProRule" id="PRU00146"/>
    </source>
</evidence>
<dbReference type="InterPro" id="IPR045266">
    <property type="entry name" value="DOH_DOMON"/>
</dbReference>
<dbReference type="Gene3D" id="1.20.120.1770">
    <property type="match status" value="1"/>
</dbReference>
<dbReference type="SMART" id="SM00487">
    <property type="entry name" value="DEXDc"/>
    <property type="match status" value="1"/>
</dbReference>
<feature type="transmembrane region" description="Helical" evidence="16">
    <location>
        <begin position="229"/>
        <end position="248"/>
    </location>
</feature>
<dbReference type="Pfam" id="PF25489">
    <property type="entry name" value="At5g54830"/>
    <property type="match status" value="1"/>
</dbReference>
<evidence type="ECO:0000256" key="4">
    <source>
        <dbReference type="ARBA" id="ARBA00022723"/>
    </source>
</evidence>
<dbReference type="InterPro" id="IPR016197">
    <property type="entry name" value="Chromo-like_dom_sf"/>
</dbReference>
<dbReference type="Pfam" id="PF00628">
    <property type="entry name" value="PHD"/>
    <property type="match status" value="1"/>
</dbReference>
<dbReference type="InterPro" id="IPR057443">
    <property type="entry name" value="At5g54830-like"/>
</dbReference>
<dbReference type="InterPro" id="IPR013083">
    <property type="entry name" value="Znf_RING/FYVE/PHD"/>
</dbReference>
<evidence type="ECO:0000256" key="6">
    <source>
        <dbReference type="ARBA" id="ARBA00022771"/>
    </source>
</evidence>
<evidence type="ECO:0000259" key="20">
    <source>
        <dbReference type="PROSITE" id="PS50939"/>
    </source>
</evidence>
<feature type="transmembrane region" description="Helical" evidence="16">
    <location>
        <begin position="989"/>
        <end position="1009"/>
    </location>
</feature>
<accession>A0AAP0KDY2</accession>
<feature type="transmembrane region" description="Helical" evidence="16">
    <location>
        <begin position="115"/>
        <end position="137"/>
    </location>
</feature>
<dbReference type="GO" id="GO:0006338">
    <property type="term" value="P:chromatin remodeling"/>
    <property type="evidence" value="ECO:0007669"/>
    <property type="project" value="InterPro"/>
</dbReference>
<evidence type="ECO:0000256" key="1">
    <source>
        <dbReference type="ARBA" id="ARBA00004141"/>
    </source>
</evidence>
<evidence type="ECO:0000256" key="2">
    <source>
        <dbReference type="ARBA" id="ARBA00022448"/>
    </source>
</evidence>
<feature type="transmembrane region" description="Helical" evidence="16">
    <location>
        <begin position="1130"/>
        <end position="1148"/>
    </location>
</feature>
<dbReference type="GO" id="GO:0015267">
    <property type="term" value="F:channel activity"/>
    <property type="evidence" value="ECO:0007669"/>
    <property type="project" value="InterPro"/>
</dbReference>
<dbReference type="PRINTS" id="PR00783">
    <property type="entry name" value="MINTRINSICP"/>
</dbReference>
<dbReference type="PANTHER" id="PTHR47281">
    <property type="entry name" value="OS09G0557700 PROTEIN"/>
    <property type="match status" value="1"/>
</dbReference>
<dbReference type="InterPro" id="IPR045879">
    <property type="entry name" value="B561A"/>
</dbReference>
<feature type="transmembrane region" description="Helical" evidence="16">
    <location>
        <begin position="158"/>
        <end position="176"/>
    </location>
</feature>
<dbReference type="PROSITE" id="PS50836">
    <property type="entry name" value="DOMON"/>
    <property type="match status" value="2"/>
</dbReference>
<dbReference type="InterPro" id="IPR023271">
    <property type="entry name" value="Aquaporin-like"/>
</dbReference>
<dbReference type="InterPro" id="IPR001965">
    <property type="entry name" value="Znf_PHD"/>
</dbReference>
<feature type="domain" description="Chromo" evidence="17">
    <location>
        <begin position="1559"/>
        <end position="1618"/>
    </location>
</feature>
<dbReference type="CDD" id="cd08760">
    <property type="entry name" value="Cyt_b561_FRRS1_like"/>
    <property type="match status" value="1"/>
</dbReference>
<dbReference type="SMART" id="SM00686">
    <property type="entry name" value="DM13"/>
    <property type="match status" value="1"/>
</dbReference>
<feature type="transmembrane region" description="Helical" evidence="16">
    <location>
        <begin position="1092"/>
        <end position="1110"/>
    </location>
</feature>
<evidence type="ECO:0000313" key="25">
    <source>
        <dbReference type="Proteomes" id="UP001419268"/>
    </source>
</evidence>
<feature type="domain" description="Helicase ATP-binding" evidence="21">
    <location>
        <begin position="1665"/>
        <end position="1852"/>
    </location>
</feature>
<keyword evidence="7" id="KW-0378">Hydrolase</keyword>
<feature type="region of interest" description="Disordered" evidence="15">
    <location>
        <begin position="1"/>
        <end position="24"/>
    </location>
</feature>
<dbReference type="InterPro" id="IPR019787">
    <property type="entry name" value="Znf_PHD-finger"/>
</dbReference>
<dbReference type="SMART" id="SM01146">
    <property type="entry name" value="DUF1086"/>
    <property type="match status" value="1"/>
</dbReference>
<dbReference type="InterPro" id="IPR019786">
    <property type="entry name" value="Zinc_finger_PHD-type_CS"/>
</dbReference>
<dbReference type="InterPro" id="IPR009462">
    <property type="entry name" value="CHD_II_SANT-like"/>
</dbReference>
<dbReference type="PROSITE" id="PS00221">
    <property type="entry name" value="MIP"/>
    <property type="match status" value="1"/>
</dbReference>
<evidence type="ECO:0000256" key="15">
    <source>
        <dbReference type="SAM" id="MobiDB-lite"/>
    </source>
</evidence>
<feature type="domain" description="Chromo" evidence="17">
    <location>
        <begin position="1467"/>
        <end position="1549"/>
    </location>
</feature>
<protein>
    <submittedName>
        <fullName evidence="24">Uncharacterized protein</fullName>
    </submittedName>
</protein>
<feature type="transmembrane region" description="Helical" evidence="16">
    <location>
        <begin position="83"/>
        <end position="103"/>
    </location>
</feature>
<dbReference type="EMBL" id="JBBNAG010000003">
    <property type="protein sequence ID" value="KAK9149824.1"/>
    <property type="molecule type" value="Genomic_DNA"/>
</dbReference>
<dbReference type="InterPro" id="IPR038718">
    <property type="entry name" value="SNF2-like_sf"/>
</dbReference>
<keyword evidence="8" id="KW-0862">Zinc</keyword>
<dbReference type="InterPro" id="IPR014001">
    <property type="entry name" value="Helicase_ATP-bd"/>
</dbReference>
<dbReference type="FunFam" id="1.20.1080.10:FF:000013">
    <property type="entry name" value="Aquaporin NIP2-1"/>
    <property type="match status" value="1"/>
</dbReference>
<evidence type="ECO:0000256" key="16">
    <source>
        <dbReference type="SAM" id="Phobius"/>
    </source>
</evidence>
<feature type="domain" description="PHD-type" evidence="18">
    <location>
        <begin position="1418"/>
        <end position="1465"/>
    </location>
</feature>
<dbReference type="Pfam" id="PF00271">
    <property type="entry name" value="Helicase_C"/>
    <property type="match status" value="1"/>
</dbReference>
<keyword evidence="5" id="KW-0677">Repeat</keyword>
<dbReference type="Pfam" id="PF00385">
    <property type="entry name" value="Chromo"/>
    <property type="match status" value="2"/>
</dbReference>
<keyword evidence="11 16" id="KW-0472">Membrane</keyword>
<dbReference type="Gene3D" id="1.20.1080.10">
    <property type="entry name" value="Glycerol uptake facilitator protein"/>
    <property type="match status" value="1"/>
</dbReference>
<dbReference type="InterPro" id="IPR049730">
    <property type="entry name" value="SNF2/RAD54-like_C"/>
</dbReference>
<dbReference type="Gene3D" id="2.40.50.40">
    <property type="match status" value="2"/>
</dbReference>
<dbReference type="CDD" id="cd09631">
    <property type="entry name" value="DOMON_DOH"/>
    <property type="match status" value="2"/>
</dbReference>
<feature type="domain" description="Helicase C-terminal" evidence="22">
    <location>
        <begin position="1980"/>
        <end position="2141"/>
    </location>
</feature>
<evidence type="ECO:0000259" key="21">
    <source>
        <dbReference type="PROSITE" id="PS51192"/>
    </source>
</evidence>
<dbReference type="Pfam" id="PF06461">
    <property type="entry name" value="CHDII_SANT-like"/>
    <property type="match status" value="1"/>
</dbReference>
<comment type="similarity">
    <text evidence="13">Belongs to the MIP/aquaporin (TC 1.A.8) family. NIP (TC 1.A.8.12) subfamily.</text>
</comment>
<keyword evidence="10 16" id="KW-1133">Transmembrane helix</keyword>
<feature type="transmembrane region" description="Helical" evidence="16">
    <location>
        <begin position="196"/>
        <end position="217"/>
    </location>
</feature>
<dbReference type="InterPro" id="IPR000330">
    <property type="entry name" value="SNF2_N"/>
</dbReference>
<keyword evidence="9" id="KW-0249">Electron transport</keyword>
<dbReference type="GO" id="GO:0003677">
    <property type="term" value="F:DNA binding"/>
    <property type="evidence" value="ECO:0007669"/>
    <property type="project" value="InterPro"/>
</dbReference>
<dbReference type="PANTHER" id="PTHR47281:SF1">
    <property type="entry name" value="OS09G0557700 PROTEIN"/>
    <property type="match status" value="1"/>
</dbReference>
<dbReference type="SMART" id="SM00490">
    <property type="entry name" value="HELICc"/>
    <property type="match status" value="1"/>
</dbReference>
<dbReference type="CDD" id="cd00333">
    <property type="entry name" value="MIP"/>
    <property type="match status" value="1"/>
</dbReference>
<dbReference type="SMART" id="SM00298">
    <property type="entry name" value="CHROMO"/>
    <property type="match status" value="2"/>
</dbReference>
<gene>
    <name evidence="24" type="ORF">Scep_008581</name>
</gene>
<dbReference type="CDD" id="cd18659">
    <property type="entry name" value="CD2_tandem"/>
    <property type="match status" value="1"/>
</dbReference>
<dbReference type="GO" id="GO:0005524">
    <property type="term" value="F:ATP binding"/>
    <property type="evidence" value="ECO:0007669"/>
    <property type="project" value="InterPro"/>
</dbReference>
<feature type="transmembrane region" description="Helical" evidence="16">
    <location>
        <begin position="1021"/>
        <end position="1041"/>
    </location>
</feature>